<reference evidence="1" key="2">
    <citation type="submission" date="2020-09" db="EMBL/GenBank/DDBJ databases">
        <authorList>
            <person name="Sun Q."/>
            <person name="Zhou Y."/>
        </authorList>
    </citation>
    <scope>NUCLEOTIDE SEQUENCE</scope>
    <source>
        <strain evidence="1">CGMCC 4.7368</strain>
    </source>
</reference>
<dbReference type="Proteomes" id="UP000646523">
    <property type="component" value="Unassembled WGS sequence"/>
</dbReference>
<proteinExistence type="predicted"/>
<name>A0A917YN05_9ACTN</name>
<keyword evidence="2" id="KW-1185">Reference proteome</keyword>
<reference evidence="1" key="1">
    <citation type="journal article" date="2014" name="Int. J. Syst. Evol. Microbiol.">
        <title>Complete genome sequence of Corynebacterium casei LMG S-19264T (=DSM 44701T), isolated from a smear-ripened cheese.</title>
        <authorList>
            <consortium name="US DOE Joint Genome Institute (JGI-PGF)"/>
            <person name="Walter F."/>
            <person name="Albersmeier A."/>
            <person name="Kalinowski J."/>
            <person name="Ruckert C."/>
        </authorList>
    </citation>
    <scope>NUCLEOTIDE SEQUENCE</scope>
    <source>
        <strain evidence="1">CGMCC 4.7368</strain>
    </source>
</reference>
<organism evidence="1 2">
    <name type="scientific">Nonomuraea cavernae</name>
    <dbReference type="NCBI Taxonomy" id="2045107"/>
    <lineage>
        <taxon>Bacteria</taxon>
        <taxon>Bacillati</taxon>
        <taxon>Actinomycetota</taxon>
        <taxon>Actinomycetes</taxon>
        <taxon>Streptosporangiales</taxon>
        <taxon>Streptosporangiaceae</taxon>
        <taxon>Nonomuraea</taxon>
    </lineage>
</organism>
<gene>
    <name evidence="1" type="ORF">GCM10012289_00990</name>
</gene>
<dbReference type="EMBL" id="BMNH01000001">
    <property type="protein sequence ID" value="GGO60643.1"/>
    <property type="molecule type" value="Genomic_DNA"/>
</dbReference>
<evidence type="ECO:0000313" key="2">
    <source>
        <dbReference type="Proteomes" id="UP000646523"/>
    </source>
</evidence>
<dbReference type="AlphaFoldDB" id="A0A917YN05"/>
<accession>A0A917YN05</accession>
<comment type="caution">
    <text evidence="1">The sequence shown here is derived from an EMBL/GenBank/DDBJ whole genome shotgun (WGS) entry which is preliminary data.</text>
</comment>
<evidence type="ECO:0000313" key="1">
    <source>
        <dbReference type="EMBL" id="GGO60643.1"/>
    </source>
</evidence>
<protein>
    <submittedName>
        <fullName evidence="1">Uncharacterized protein</fullName>
    </submittedName>
</protein>
<sequence length="51" mass="5771">MRKPTEENVHEKIVGNFFDNQVMDGLSLAFAVCVKTGGVRVEAHEFNLVRH</sequence>